<evidence type="ECO:0000313" key="2">
    <source>
        <dbReference type="Proteomes" id="UP001377168"/>
    </source>
</evidence>
<keyword evidence="2" id="KW-1185">Reference proteome</keyword>
<dbReference type="EMBL" id="JBBKAJ010000022">
    <property type="protein sequence ID" value="MEJ8638012.1"/>
    <property type="molecule type" value="Genomic_DNA"/>
</dbReference>
<organism evidence="1 2">
    <name type="scientific">Streptomyces achmelvichensis</name>
    <dbReference type="NCBI Taxonomy" id="3134111"/>
    <lineage>
        <taxon>Bacteria</taxon>
        <taxon>Bacillati</taxon>
        <taxon>Actinomycetota</taxon>
        <taxon>Actinomycetes</taxon>
        <taxon>Kitasatosporales</taxon>
        <taxon>Streptomycetaceae</taxon>
        <taxon>Streptomyces</taxon>
    </lineage>
</organism>
<gene>
    <name evidence="1" type="ORF">WKI67_32140</name>
</gene>
<protein>
    <submittedName>
        <fullName evidence="1">Uncharacterized protein</fullName>
    </submittedName>
</protein>
<reference evidence="1" key="1">
    <citation type="submission" date="2024-03" db="EMBL/GenBank/DDBJ databases">
        <title>Novel Streptomyces species of biotechnological and ecological value are a feature of Machair soil.</title>
        <authorList>
            <person name="Prole J.R."/>
            <person name="Goodfellow M."/>
            <person name="Allenby N."/>
            <person name="Ward A.C."/>
        </authorList>
    </citation>
    <scope>NUCLEOTIDE SEQUENCE</scope>
    <source>
        <strain evidence="1">MS2.AVA.5</strain>
    </source>
</reference>
<name>A0ACC6Q326_9ACTN</name>
<accession>A0ACC6Q326</accession>
<sequence>MPRNRTRLAAAGLALVGAATMTGVAAGTAHAGTSGFYVSLQPNSNVRTGPFVVARLLANTGPTVDRFYMDGVCYLEGDRVTAGGYTTDIWYRGTVFDSASPATYRTAWVWGGNVNIGKDPSDSVDQC</sequence>
<proteinExistence type="predicted"/>
<evidence type="ECO:0000313" key="1">
    <source>
        <dbReference type="EMBL" id="MEJ8638012.1"/>
    </source>
</evidence>
<comment type="caution">
    <text evidence="1">The sequence shown here is derived from an EMBL/GenBank/DDBJ whole genome shotgun (WGS) entry which is preliminary data.</text>
</comment>
<dbReference type="Proteomes" id="UP001377168">
    <property type="component" value="Unassembled WGS sequence"/>
</dbReference>